<proteinExistence type="predicted"/>
<organism evidence="1 2">
    <name type="scientific">Sphingobacterium zeae</name>
    <dbReference type="NCBI Taxonomy" id="1776859"/>
    <lineage>
        <taxon>Bacteria</taxon>
        <taxon>Pseudomonadati</taxon>
        <taxon>Bacteroidota</taxon>
        <taxon>Sphingobacteriia</taxon>
        <taxon>Sphingobacteriales</taxon>
        <taxon>Sphingobacteriaceae</taxon>
        <taxon>Sphingobacterium</taxon>
    </lineage>
</organism>
<dbReference type="EMBL" id="JAUTBA010000001">
    <property type="protein sequence ID" value="MDQ1150936.1"/>
    <property type="molecule type" value="Genomic_DNA"/>
</dbReference>
<accession>A0ABU0U7K0</accession>
<evidence type="ECO:0000313" key="1">
    <source>
        <dbReference type="EMBL" id="MDQ1150936.1"/>
    </source>
</evidence>
<comment type="caution">
    <text evidence="1">The sequence shown here is derived from an EMBL/GenBank/DDBJ whole genome shotgun (WGS) entry which is preliminary data.</text>
</comment>
<dbReference type="RefSeq" id="WP_307186499.1">
    <property type="nucleotide sequence ID" value="NZ_JAUTBA010000001.1"/>
</dbReference>
<evidence type="ECO:0000313" key="2">
    <source>
        <dbReference type="Proteomes" id="UP001244640"/>
    </source>
</evidence>
<name>A0ABU0U7K0_9SPHI</name>
<protein>
    <submittedName>
        <fullName evidence="1">Tetrahydromethanopterin S-methyltransferase subunit H</fullName>
    </submittedName>
</protein>
<gene>
    <name evidence="1" type="ORF">QE382_002920</name>
</gene>
<sequence>MNLSNEMHCFLKREGLRLFRKKVSWQTSAKYQIYGDGKTKIGVAFDRIQNFMDKETNASMGNNVETIKFEQRGDYIIYGFVEEVDM</sequence>
<dbReference type="Proteomes" id="UP001244640">
    <property type="component" value="Unassembled WGS sequence"/>
</dbReference>
<reference evidence="1 2" key="1">
    <citation type="submission" date="2023-07" db="EMBL/GenBank/DDBJ databases">
        <title>Functional and genomic diversity of the sorghum phyllosphere microbiome.</title>
        <authorList>
            <person name="Shade A."/>
        </authorList>
    </citation>
    <scope>NUCLEOTIDE SEQUENCE [LARGE SCALE GENOMIC DNA]</scope>
    <source>
        <strain evidence="1 2">SORGH_AS_0892</strain>
    </source>
</reference>
<keyword evidence="2" id="KW-1185">Reference proteome</keyword>